<name>A0AA38S862_9PEZI</name>
<protein>
    <submittedName>
        <fullName evidence="2">Uncharacterized protein</fullName>
    </submittedName>
</protein>
<accession>A0AA38S862</accession>
<feature type="compositionally biased region" description="Low complexity" evidence="1">
    <location>
        <begin position="129"/>
        <end position="146"/>
    </location>
</feature>
<dbReference type="AlphaFoldDB" id="A0AA38S862"/>
<feature type="region of interest" description="Disordered" evidence="1">
    <location>
        <begin position="259"/>
        <end position="299"/>
    </location>
</feature>
<keyword evidence="3" id="KW-1185">Reference proteome</keyword>
<evidence type="ECO:0000313" key="3">
    <source>
        <dbReference type="Proteomes" id="UP001174691"/>
    </source>
</evidence>
<reference evidence="2" key="1">
    <citation type="submission" date="2022-07" db="EMBL/GenBank/DDBJ databases">
        <title>Fungi with potential for degradation of polypropylene.</title>
        <authorList>
            <person name="Gostincar C."/>
        </authorList>
    </citation>
    <scope>NUCLEOTIDE SEQUENCE</scope>
    <source>
        <strain evidence="2">EXF-13287</strain>
    </source>
</reference>
<feature type="region of interest" description="Disordered" evidence="1">
    <location>
        <begin position="58"/>
        <end position="157"/>
    </location>
</feature>
<evidence type="ECO:0000313" key="2">
    <source>
        <dbReference type="EMBL" id="KAJ9158000.1"/>
    </source>
</evidence>
<feature type="compositionally biased region" description="Basic residues" evidence="1">
    <location>
        <begin position="289"/>
        <end position="299"/>
    </location>
</feature>
<dbReference type="Proteomes" id="UP001174691">
    <property type="component" value="Unassembled WGS sequence"/>
</dbReference>
<feature type="compositionally biased region" description="Basic residues" evidence="1">
    <location>
        <begin position="320"/>
        <end position="335"/>
    </location>
</feature>
<feature type="compositionally biased region" description="Polar residues" evidence="1">
    <location>
        <begin position="78"/>
        <end position="120"/>
    </location>
</feature>
<gene>
    <name evidence="2" type="ORF">NKR19_g3731</name>
</gene>
<evidence type="ECO:0000256" key="1">
    <source>
        <dbReference type="SAM" id="MobiDB-lite"/>
    </source>
</evidence>
<proteinExistence type="predicted"/>
<dbReference type="EMBL" id="JANBVN010000043">
    <property type="protein sequence ID" value="KAJ9158000.1"/>
    <property type="molecule type" value="Genomic_DNA"/>
</dbReference>
<feature type="compositionally biased region" description="Acidic residues" evidence="1">
    <location>
        <begin position="265"/>
        <end position="284"/>
    </location>
</feature>
<organism evidence="2 3">
    <name type="scientific">Coniochaeta hoffmannii</name>
    <dbReference type="NCBI Taxonomy" id="91930"/>
    <lineage>
        <taxon>Eukaryota</taxon>
        <taxon>Fungi</taxon>
        <taxon>Dikarya</taxon>
        <taxon>Ascomycota</taxon>
        <taxon>Pezizomycotina</taxon>
        <taxon>Sordariomycetes</taxon>
        <taxon>Sordariomycetidae</taxon>
        <taxon>Coniochaetales</taxon>
        <taxon>Coniochaetaceae</taxon>
        <taxon>Coniochaeta</taxon>
    </lineage>
</organism>
<comment type="caution">
    <text evidence="2">The sequence shown here is derived from an EMBL/GenBank/DDBJ whole genome shotgun (WGS) entry which is preliminary data.</text>
</comment>
<sequence>MPPPSAPRIRLHALENHGVTLAVPITCPFCPQTFQTDRALTMHVSQMKGKCTPTELALQRPVNGAPQAPRDLRAVLNPRSSRPRTNTGSSNAGTSNVAGKGTISTTASKSTRAGNTSNKTKSGRVTKPTPAGKSGKATKTTSAKPARNWRKLPPDTELNWPCAACDRRFQSPTARAKHLYQNMRPKDCLIKILQSQELQAGLFLITKAGDPPTVAGSLRAHMREHHNERYVNVIWVEANEGDGPGVIKLCWVPTPVQETNQQADNEGEDEDEGKNEDDDDDDGDYEPHHRMRSASKARRARRIILDDDEDSDMPLVPAIRNKRRTAKTSKSRSSNKRASIGLSLASLALKTPVLPQSIEQAPVQQPQVPQAHTCPFCNVGFGTTIDVGNHLRICLASSIAPGPSVPPPSAPAPEVIPAPVIQPVSHASDVVAAEARVSGHICMEKGCTQLVMPGLELCRGCDALYLYKMRVRAEKSQGLAQ</sequence>
<feature type="region of interest" description="Disordered" evidence="1">
    <location>
        <begin position="311"/>
        <end position="337"/>
    </location>
</feature>